<keyword evidence="1" id="KW-1133">Transmembrane helix</keyword>
<proteinExistence type="predicted"/>
<feature type="transmembrane region" description="Helical" evidence="1">
    <location>
        <begin position="196"/>
        <end position="219"/>
    </location>
</feature>
<feature type="transmembrane region" description="Helical" evidence="1">
    <location>
        <begin position="225"/>
        <end position="243"/>
    </location>
</feature>
<accession>A0A9Q6MUM1</accession>
<sequence>MIDSVINFYKNIPYLFKHAYRRLKTQWMWLAIPFIASLLLMFLMMLIFKLNDTEEIKQARGYFRLAGITSFAYIWIAIYQSYIIYKKDYLIGKLYNINPIFQNIVIATITSITMFISLVIIIFATPVNIESSIPSTLYYVVMTLIFIVVVSTILGLLTIKHTKINEMYFIVSFITFFIVPILFIPKTNETIVSHILMLNPVFYLIQGITQSVVLGALSLNNIPYHLYYYLFIAMLCVIIFAMYRTIANKKYFYVDMSDDTIVDSNHASEHVEEQKEIPTKEKINLD</sequence>
<feature type="transmembrane region" description="Helical" evidence="1">
    <location>
        <begin position="104"/>
        <end position="125"/>
    </location>
</feature>
<dbReference type="AlphaFoldDB" id="A0A9Q6MUM1"/>
<organism evidence="2 3">
    <name type="scientific">Staphylococcus succinus</name>
    <dbReference type="NCBI Taxonomy" id="61015"/>
    <lineage>
        <taxon>Bacteria</taxon>
        <taxon>Bacillati</taxon>
        <taxon>Bacillota</taxon>
        <taxon>Bacilli</taxon>
        <taxon>Bacillales</taxon>
        <taxon>Staphylococcaceae</taxon>
        <taxon>Staphylococcus</taxon>
    </lineage>
</organism>
<feature type="transmembrane region" description="Helical" evidence="1">
    <location>
        <begin position="165"/>
        <end position="184"/>
    </location>
</feature>
<evidence type="ECO:0000313" key="2">
    <source>
        <dbReference type="EMBL" id="PTI74176.1"/>
    </source>
</evidence>
<feature type="transmembrane region" description="Helical" evidence="1">
    <location>
        <begin position="27"/>
        <end position="50"/>
    </location>
</feature>
<reference evidence="2 3" key="1">
    <citation type="journal article" date="2016" name="Front. Microbiol.">
        <title>Comprehensive Phylogenetic Analysis of Bovine Non-aureus Staphylococci Species Based on Whole-Genome Sequencing.</title>
        <authorList>
            <person name="Naushad S."/>
            <person name="Barkema H.W."/>
            <person name="Luby C."/>
            <person name="Condas L.A."/>
            <person name="Nobrega D.B."/>
            <person name="Carson D.A."/>
            <person name="De Buck J."/>
        </authorList>
    </citation>
    <scope>NUCLEOTIDE SEQUENCE [LARGE SCALE GENOMIC DNA]</scope>
    <source>
        <strain evidence="2 3">SNUC 1231</strain>
    </source>
</reference>
<dbReference type="Proteomes" id="UP000241960">
    <property type="component" value="Unassembled WGS sequence"/>
</dbReference>
<protein>
    <submittedName>
        <fullName evidence="2">Sugar ABC transporter permease</fullName>
    </submittedName>
</protein>
<evidence type="ECO:0000256" key="1">
    <source>
        <dbReference type="SAM" id="Phobius"/>
    </source>
</evidence>
<gene>
    <name evidence="2" type="ORF">BU058_11585</name>
</gene>
<dbReference type="EMBL" id="PZFQ01000047">
    <property type="protein sequence ID" value="PTI74176.1"/>
    <property type="molecule type" value="Genomic_DNA"/>
</dbReference>
<evidence type="ECO:0000313" key="3">
    <source>
        <dbReference type="Proteomes" id="UP000241960"/>
    </source>
</evidence>
<keyword evidence="1" id="KW-0472">Membrane</keyword>
<name>A0A9Q6MUM1_9STAP</name>
<dbReference type="RefSeq" id="WP_107545341.1">
    <property type="nucleotide sequence ID" value="NZ_PZFQ01000047.1"/>
</dbReference>
<keyword evidence="1" id="KW-0812">Transmembrane</keyword>
<feature type="transmembrane region" description="Helical" evidence="1">
    <location>
        <begin position="137"/>
        <end position="159"/>
    </location>
</feature>
<feature type="transmembrane region" description="Helical" evidence="1">
    <location>
        <begin position="62"/>
        <end position="84"/>
    </location>
</feature>
<comment type="caution">
    <text evidence="2">The sequence shown here is derived from an EMBL/GenBank/DDBJ whole genome shotgun (WGS) entry which is preliminary data.</text>
</comment>